<keyword evidence="2" id="KW-0119">Carbohydrate metabolism</keyword>
<evidence type="ECO:0000256" key="1">
    <source>
        <dbReference type="ARBA" id="ARBA00023235"/>
    </source>
</evidence>
<dbReference type="GO" id="GO:0005737">
    <property type="term" value="C:cytoplasm"/>
    <property type="evidence" value="ECO:0007669"/>
    <property type="project" value="InterPro"/>
</dbReference>
<dbReference type="SUPFAM" id="SSF53743">
    <property type="entry name" value="FucI/AraA N-terminal and middle domains"/>
    <property type="match status" value="1"/>
</dbReference>
<keyword evidence="1" id="KW-0413">Isomerase</keyword>
<evidence type="ECO:0008006" key="4">
    <source>
        <dbReference type="Google" id="ProtNLM"/>
    </source>
</evidence>
<dbReference type="GO" id="GO:0016861">
    <property type="term" value="F:intramolecular oxidoreductase activity, interconverting aldoses and ketoses"/>
    <property type="evidence" value="ECO:0007669"/>
    <property type="project" value="InterPro"/>
</dbReference>
<name>A0A3P3XTZ5_9SPIR</name>
<accession>A0A3P3XTZ5</accession>
<gene>
    <name evidence="3" type="ORF">SPIRO4BDMA_51074</name>
</gene>
<dbReference type="AlphaFoldDB" id="A0A3P3XTZ5"/>
<dbReference type="PANTHER" id="PTHR36120:SF2">
    <property type="entry name" value="FUCOSE ISOMERASE"/>
    <property type="match status" value="1"/>
</dbReference>
<evidence type="ECO:0000256" key="2">
    <source>
        <dbReference type="ARBA" id="ARBA00023277"/>
    </source>
</evidence>
<evidence type="ECO:0000313" key="3">
    <source>
        <dbReference type="EMBL" id="SLM19559.1"/>
    </source>
</evidence>
<reference evidence="3" key="1">
    <citation type="submission" date="2017-02" db="EMBL/GenBank/DDBJ databases">
        <authorList>
            <person name="Regsiter A."/>
            <person name="William W."/>
        </authorList>
    </citation>
    <scope>NUCLEOTIDE SEQUENCE</scope>
    <source>
        <strain evidence="3">BdmA 4</strain>
    </source>
</reference>
<protein>
    <recommendedName>
        <fullName evidence="4">L-fucose isomerase-like protein</fullName>
    </recommendedName>
</protein>
<organism evidence="3">
    <name type="scientific">uncultured spirochete</name>
    <dbReference type="NCBI Taxonomy" id="156406"/>
    <lineage>
        <taxon>Bacteria</taxon>
        <taxon>Pseudomonadati</taxon>
        <taxon>Spirochaetota</taxon>
        <taxon>Spirochaetia</taxon>
        <taxon>Spirochaetales</taxon>
        <taxon>environmental samples</taxon>
    </lineage>
</organism>
<dbReference type="PANTHER" id="PTHR36120">
    <property type="entry name" value="FUCOSE ISOMERASE"/>
    <property type="match status" value="1"/>
</dbReference>
<dbReference type="GO" id="GO:0005996">
    <property type="term" value="P:monosaccharide metabolic process"/>
    <property type="evidence" value="ECO:0007669"/>
    <property type="project" value="InterPro"/>
</dbReference>
<sequence>MTLFQYAVVASILHDEKQKRRLLGNFESALEKAGGELQSLGSESVHPRNDTLPLFIFVLTGGTEADAMRLVVQEKMLQRNEPVVLLAHPSQNSLPASLEILAKLKQDGGKGTILQADAAGVFDEEALGDIVAVSQSMKALRASRIGVVGEPSDWLIASHHDSKIVQDAWGPELKDIPFEELLEIIEGIRSKPEKDINLPGLRGKAEFFSEANEADMRKSMEILYALKTLVSRHGLSALTLRCFDLVLRDHSTGCLALSALADEGVDAGCEGDIPSIIGLHWVRTLTGQTGWMANPSRITVQKEDDRAEMLIAHCTAPRSVLSRYGLRSHFESGLGVAIAGIIPEGDVTLVRIGGKNLEKVWFSPARAIASPLKEGLCRTQAVLTMPSDKAQELLTDPLGNHLVMIQGNWVRRISAYLRLWKSA</sequence>
<dbReference type="EMBL" id="FWDO01000005">
    <property type="protein sequence ID" value="SLM19559.1"/>
    <property type="molecule type" value="Genomic_DNA"/>
</dbReference>
<dbReference type="InterPro" id="IPR009015">
    <property type="entry name" value="Fucose_isomerase_N/cen_sf"/>
</dbReference>
<proteinExistence type="predicted"/>